<comment type="caution">
    <text evidence="2">The sequence shown here is derived from an EMBL/GenBank/DDBJ whole genome shotgun (WGS) entry which is preliminary data.</text>
</comment>
<evidence type="ECO:0000256" key="1">
    <source>
        <dbReference type="SAM" id="SignalP"/>
    </source>
</evidence>
<dbReference type="AlphaFoldDB" id="A0A1R2C1L9"/>
<feature type="signal peptide" evidence="1">
    <location>
        <begin position="1"/>
        <end position="18"/>
    </location>
</feature>
<dbReference type="Proteomes" id="UP000187209">
    <property type="component" value="Unassembled WGS sequence"/>
</dbReference>
<feature type="chain" id="PRO_5012932615" evidence="1">
    <location>
        <begin position="19"/>
        <end position="185"/>
    </location>
</feature>
<gene>
    <name evidence="2" type="ORF">SteCoe_16348</name>
</gene>
<evidence type="ECO:0000313" key="3">
    <source>
        <dbReference type="Proteomes" id="UP000187209"/>
    </source>
</evidence>
<accession>A0A1R2C1L9</accession>
<dbReference type="EMBL" id="MPUH01000324">
    <property type="protein sequence ID" value="OMJ82880.1"/>
    <property type="molecule type" value="Genomic_DNA"/>
</dbReference>
<reference evidence="2 3" key="1">
    <citation type="submission" date="2016-11" db="EMBL/GenBank/DDBJ databases">
        <title>The macronuclear genome of Stentor coeruleus: a giant cell with tiny introns.</title>
        <authorList>
            <person name="Slabodnick M."/>
            <person name="Ruby J.G."/>
            <person name="Reiff S.B."/>
            <person name="Swart E.C."/>
            <person name="Gosai S."/>
            <person name="Prabakaran S."/>
            <person name="Witkowska E."/>
            <person name="Larue G.E."/>
            <person name="Fisher S."/>
            <person name="Freeman R.M."/>
            <person name="Gunawardena J."/>
            <person name="Chu W."/>
            <person name="Stover N.A."/>
            <person name="Gregory B.D."/>
            <person name="Nowacki M."/>
            <person name="Derisi J."/>
            <person name="Roy S.W."/>
            <person name="Marshall W.F."/>
            <person name="Sood P."/>
        </authorList>
    </citation>
    <scope>NUCLEOTIDE SEQUENCE [LARGE SCALE GENOMIC DNA]</scope>
    <source>
        <strain evidence="2">WM001</strain>
    </source>
</reference>
<protein>
    <submittedName>
        <fullName evidence="2">Uncharacterized protein</fullName>
    </submittedName>
</protein>
<proteinExistence type="predicted"/>
<keyword evidence="3" id="KW-1185">Reference proteome</keyword>
<organism evidence="2 3">
    <name type="scientific">Stentor coeruleus</name>
    <dbReference type="NCBI Taxonomy" id="5963"/>
    <lineage>
        <taxon>Eukaryota</taxon>
        <taxon>Sar</taxon>
        <taxon>Alveolata</taxon>
        <taxon>Ciliophora</taxon>
        <taxon>Postciliodesmatophora</taxon>
        <taxon>Heterotrichea</taxon>
        <taxon>Heterotrichida</taxon>
        <taxon>Stentoridae</taxon>
        <taxon>Stentor</taxon>
    </lineage>
</organism>
<evidence type="ECO:0000313" key="2">
    <source>
        <dbReference type="EMBL" id="OMJ82880.1"/>
    </source>
</evidence>
<keyword evidence="1" id="KW-0732">Signal</keyword>
<sequence length="185" mass="21069">MKILNFLTIACIFLQVSTAPTSFLQDEESDSLAEEFESLLEVEDTANMTVEELEILLDSGYELLDSLDNDETVTISGDDYDEEQLEDLIKDLEEDLAVQEAEDEISDILAECLQEDGSYLIPEDMCGEIIEIYQDIEDYLDDDEAITVDGVTIEESDIEALILLYEFTDFDYLVLYEDGTYEIIE</sequence>
<name>A0A1R2C1L9_9CILI</name>